<evidence type="ECO:0000256" key="5">
    <source>
        <dbReference type="RuleBase" id="RU003825"/>
    </source>
</evidence>
<evidence type="ECO:0000256" key="2">
    <source>
        <dbReference type="ARBA" id="ARBA00022679"/>
    </source>
</evidence>
<name>A0ABW4XGX3_9GAMM</name>
<evidence type="ECO:0000259" key="6">
    <source>
        <dbReference type="Pfam" id="PF00485"/>
    </source>
</evidence>
<dbReference type="Proteomes" id="UP001597380">
    <property type="component" value="Unassembled WGS sequence"/>
</dbReference>
<dbReference type="RefSeq" id="WP_345338246.1">
    <property type="nucleotide sequence ID" value="NZ_BAABLI010000004.1"/>
</dbReference>
<dbReference type="CDD" id="cd02023">
    <property type="entry name" value="UMPK"/>
    <property type="match status" value="1"/>
</dbReference>
<reference evidence="8" key="1">
    <citation type="journal article" date="2019" name="Int. J. Syst. Evol. Microbiol.">
        <title>The Global Catalogue of Microorganisms (GCM) 10K type strain sequencing project: providing services to taxonomists for standard genome sequencing and annotation.</title>
        <authorList>
            <consortium name="The Broad Institute Genomics Platform"/>
            <consortium name="The Broad Institute Genome Sequencing Center for Infectious Disease"/>
            <person name="Wu L."/>
            <person name="Ma J."/>
        </authorList>
    </citation>
    <scope>NUCLEOTIDE SEQUENCE [LARGE SCALE GENOMIC DNA]</scope>
    <source>
        <strain evidence="8">CGMCC 1.10992</strain>
    </source>
</reference>
<comment type="subcellular location">
    <subcellularLocation>
        <location evidence="5">Cytoplasm</location>
    </subcellularLocation>
</comment>
<dbReference type="NCBIfam" id="NF004018">
    <property type="entry name" value="PRK05480.1"/>
    <property type="match status" value="1"/>
</dbReference>
<sequence length="226" mass="26510">MLLVLEISNAQKIYIRECEKILGENNLVLISITGPSGSGKTTFAKELHQAICENRSVILLSEDNYYKANTCLTEEQKNNRNYDHPSAFDHKLLEKHLKQLKAGDSVKSPIYCYKTHQRKERTVELRPADFIIVEGIMLLNKQYLRELFDLKVFMDVPLDICLLRRIQRDINERGRTLNSVAQQYLETVRPMHNEFIKPQKNFADFTFSEEIDIDFMRKRVMELILL</sequence>
<keyword evidence="3 5" id="KW-0547">Nucleotide-binding</keyword>
<evidence type="ECO:0000256" key="4">
    <source>
        <dbReference type="ARBA" id="ARBA00022777"/>
    </source>
</evidence>
<feature type="domain" description="Phosphoribulokinase/uridine kinase" evidence="6">
    <location>
        <begin position="29"/>
        <end position="208"/>
    </location>
</feature>
<evidence type="ECO:0000313" key="8">
    <source>
        <dbReference type="Proteomes" id="UP001597380"/>
    </source>
</evidence>
<proteinExistence type="inferred from homology"/>
<keyword evidence="8" id="KW-1185">Reference proteome</keyword>
<protein>
    <recommendedName>
        <fullName evidence="5">Uridine kinase</fullName>
        <ecNumber evidence="5">2.7.1.48</ecNumber>
    </recommendedName>
</protein>
<dbReference type="InterPro" id="IPR006083">
    <property type="entry name" value="PRK/URK"/>
</dbReference>
<dbReference type="Gene3D" id="3.40.50.300">
    <property type="entry name" value="P-loop containing nucleotide triphosphate hydrolases"/>
    <property type="match status" value="1"/>
</dbReference>
<comment type="catalytic activity">
    <reaction evidence="5">
        <text>cytidine + ATP = CMP + ADP + H(+)</text>
        <dbReference type="Rhea" id="RHEA:24674"/>
        <dbReference type="ChEBI" id="CHEBI:15378"/>
        <dbReference type="ChEBI" id="CHEBI:17562"/>
        <dbReference type="ChEBI" id="CHEBI:30616"/>
        <dbReference type="ChEBI" id="CHEBI:60377"/>
        <dbReference type="ChEBI" id="CHEBI:456216"/>
        <dbReference type="EC" id="2.7.1.48"/>
    </reaction>
</comment>
<accession>A0ABW4XGX3</accession>
<comment type="catalytic activity">
    <reaction evidence="5">
        <text>uridine + ATP = UMP + ADP + H(+)</text>
        <dbReference type="Rhea" id="RHEA:16825"/>
        <dbReference type="ChEBI" id="CHEBI:15378"/>
        <dbReference type="ChEBI" id="CHEBI:16704"/>
        <dbReference type="ChEBI" id="CHEBI:30616"/>
        <dbReference type="ChEBI" id="CHEBI:57865"/>
        <dbReference type="ChEBI" id="CHEBI:456216"/>
        <dbReference type="EC" id="2.7.1.48"/>
    </reaction>
</comment>
<keyword evidence="2 5" id="KW-0808">Transferase</keyword>
<dbReference type="EC" id="2.7.1.48" evidence="5"/>
<evidence type="ECO:0000256" key="1">
    <source>
        <dbReference type="ARBA" id="ARBA00004690"/>
    </source>
</evidence>
<gene>
    <name evidence="7" type="primary">udk</name>
    <name evidence="7" type="ORF">ACFSJ3_02105</name>
</gene>
<dbReference type="EMBL" id="JBHUHT010000007">
    <property type="protein sequence ID" value="MFD2094760.1"/>
    <property type="molecule type" value="Genomic_DNA"/>
</dbReference>
<evidence type="ECO:0000313" key="7">
    <source>
        <dbReference type="EMBL" id="MFD2094760.1"/>
    </source>
</evidence>
<dbReference type="NCBIfam" id="TIGR00235">
    <property type="entry name" value="udk"/>
    <property type="match status" value="1"/>
</dbReference>
<organism evidence="7 8">
    <name type="scientific">Corallincola platygyrae</name>
    <dbReference type="NCBI Taxonomy" id="1193278"/>
    <lineage>
        <taxon>Bacteria</taxon>
        <taxon>Pseudomonadati</taxon>
        <taxon>Pseudomonadota</taxon>
        <taxon>Gammaproteobacteria</taxon>
        <taxon>Alteromonadales</taxon>
        <taxon>Psychromonadaceae</taxon>
        <taxon>Corallincola</taxon>
    </lineage>
</organism>
<keyword evidence="5" id="KW-0963">Cytoplasm</keyword>
<comment type="pathway">
    <text evidence="5">Pyrimidine metabolism; CTP biosynthesis via salvage pathway; CTP from cytidine: step 1/3.</text>
</comment>
<keyword evidence="5" id="KW-0067">ATP-binding</keyword>
<evidence type="ECO:0000256" key="3">
    <source>
        <dbReference type="ARBA" id="ARBA00022741"/>
    </source>
</evidence>
<dbReference type="Pfam" id="PF00485">
    <property type="entry name" value="PRK"/>
    <property type="match status" value="1"/>
</dbReference>
<dbReference type="SUPFAM" id="SSF52540">
    <property type="entry name" value="P-loop containing nucleoside triphosphate hydrolases"/>
    <property type="match status" value="1"/>
</dbReference>
<comment type="pathway">
    <text evidence="1 5">Pyrimidine metabolism; UMP biosynthesis via salvage pathway; UMP from uridine: step 1/1.</text>
</comment>
<dbReference type="GO" id="GO:0004849">
    <property type="term" value="F:uridine kinase activity"/>
    <property type="evidence" value="ECO:0007669"/>
    <property type="project" value="UniProtKB-EC"/>
</dbReference>
<dbReference type="InterPro" id="IPR000764">
    <property type="entry name" value="Uridine_kinase-like"/>
</dbReference>
<keyword evidence="4 5" id="KW-0418">Kinase</keyword>
<dbReference type="InterPro" id="IPR027417">
    <property type="entry name" value="P-loop_NTPase"/>
</dbReference>
<comment type="similarity">
    <text evidence="5">Belongs to the uridine kinase family.</text>
</comment>
<dbReference type="PANTHER" id="PTHR10285">
    <property type="entry name" value="URIDINE KINASE"/>
    <property type="match status" value="1"/>
</dbReference>
<comment type="caution">
    <text evidence="7">The sequence shown here is derived from an EMBL/GenBank/DDBJ whole genome shotgun (WGS) entry which is preliminary data.</text>
</comment>
<dbReference type="PRINTS" id="PR00988">
    <property type="entry name" value="URIDINKINASE"/>
</dbReference>